<name>A0A2W4ZXU3_9BACT</name>
<proteinExistence type="predicted"/>
<feature type="signal peptide" evidence="2">
    <location>
        <begin position="1"/>
        <end position="21"/>
    </location>
</feature>
<keyword evidence="2" id="KW-0732">Signal</keyword>
<dbReference type="Proteomes" id="UP000249557">
    <property type="component" value="Unassembled WGS sequence"/>
</dbReference>
<organism evidence="3 4">
    <name type="scientific">Micavibrio aeruginosavorus</name>
    <dbReference type="NCBI Taxonomy" id="349221"/>
    <lineage>
        <taxon>Bacteria</taxon>
        <taxon>Pseudomonadati</taxon>
        <taxon>Bdellovibrionota</taxon>
        <taxon>Bdellovibrionia</taxon>
        <taxon>Bdellovibrionales</taxon>
        <taxon>Pseudobdellovibrionaceae</taxon>
        <taxon>Micavibrio</taxon>
    </lineage>
</organism>
<feature type="compositionally biased region" description="Low complexity" evidence="1">
    <location>
        <begin position="236"/>
        <end position="252"/>
    </location>
</feature>
<dbReference type="EMBL" id="QFNK01000071">
    <property type="protein sequence ID" value="PZO87143.1"/>
    <property type="molecule type" value="Genomic_DNA"/>
</dbReference>
<evidence type="ECO:0000313" key="4">
    <source>
        <dbReference type="Proteomes" id="UP000249557"/>
    </source>
</evidence>
<accession>A0A2W4ZXU3</accession>
<dbReference type="Gene3D" id="2.60.40.1890">
    <property type="entry name" value="PCu(A)C copper chaperone"/>
    <property type="match status" value="1"/>
</dbReference>
<dbReference type="InterPro" id="IPR058248">
    <property type="entry name" value="Lxx211020-like"/>
</dbReference>
<dbReference type="InterPro" id="IPR007410">
    <property type="entry name" value="LpqE-like"/>
</dbReference>
<dbReference type="PANTHER" id="PTHR36302:SF1">
    <property type="entry name" value="COPPER CHAPERONE PCU(A)C"/>
    <property type="match status" value="1"/>
</dbReference>
<dbReference type="AlphaFoldDB" id="A0A2W4ZXU3"/>
<dbReference type="SUPFAM" id="SSF110087">
    <property type="entry name" value="DR1885-like metal-binding protein"/>
    <property type="match status" value="1"/>
</dbReference>
<dbReference type="InterPro" id="IPR036182">
    <property type="entry name" value="PCuAC_sf"/>
</dbReference>
<feature type="chain" id="PRO_5016138413" description="Copper chaperone PCu(A)C" evidence="2">
    <location>
        <begin position="22"/>
        <end position="252"/>
    </location>
</feature>
<evidence type="ECO:0008006" key="5">
    <source>
        <dbReference type="Google" id="ProtNLM"/>
    </source>
</evidence>
<evidence type="ECO:0000256" key="2">
    <source>
        <dbReference type="SAM" id="SignalP"/>
    </source>
</evidence>
<feature type="compositionally biased region" description="Low complexity" evidence="1">
    <location>
        <begin position="181"/>
        <end position="191"/>
    </location>
</feature>
<reference evidence="3 4" key="1">
    <citation type="submission" date="2017-08" db="EMBL/GenBank/DDBJ databases">
        <title>Infants hospitalized years apart are colonized by the same room-sourced microbial strains.</title>
        <authorList>
            <person name="Brooks B."/>
            <person name="Olm M.R."/>
            <person name="Firek B.A."/>
            <person name="Baker R."/>
            <person name="Thomas B.C."/>
            <person name="Morowitz M.J."/>
            <person name="Banfield J.F."/>
        </authorList>
    </citation>
    <scope>NUCLEOTIDE SEQUENCE [LARGE SCALE GENOMIC DNA]</scope>
    <source>
        <strain evidence="3">S2_018_000_R2_104</strain>
    </source>
</reference>
<feature type="compositionally biased region" description="Polar residues" evidence="1">
    <location>
        <begin position="218"/>
        <end position="235"/>
    </location>
</feature>
<feature type="compositionally biased region" description="Low complexity" evidence="1">
    <location>
        <begin position="198"/>
        <end position="216"/>
    </location>
</feature>
<dbReference type="Pfam" id="PF04314">
    <property type="entry name" value="PCuAC"/>
    <property type="match status" value="1"/>
</dbReference>
<evidence type="ECO:0000313" key="3">
    <source>
        <dbReference type="EMBL" id="PZO87143.1"/>
    </source>
</evidence>
<comment type="caution">
    <text evidence="3">The sequence shown here is derived from an EMBL/GenBank/DDBJ whole genome shotgun (WGS) entry which is preliminary data.</text>
</comment>
<feature type="region of interest" description="Disordered" evidence="1">
    <location>
        <begin position="181"/>
        <end position="252"/>
    </location>
</feature>
<dbReference type="PANTHER" id="PTHR36302">
    <property type="entry name" value="BLR7088 PROTEIN"/>
    <property type="match status" value="1"/>
</dbReference>
<gene>
    <name evidence="3" type="ORF">DI626_04675</name>
</gene>
<protein>
    <recommendedName>
        <fullName evidence="5">Copper chaperone PCu(A)C</fullName>
    </recommendedName>
</protein>
<dbReference type="PROSITE" id="PS51257">
    <property type="entry name" value="PROKAR_LIPOPROTEIN"/>
    <property type="match status" value="1"/>
</dbReference>
<sequence length="252" mass="25585">MKRSLYLLPLMAATALSLSLAACDDNKDNQVPADQATIEQPATTETPAPEAATEAAPAQTMMAASSATAYATAEGATTGAVFLTIQNTGTADAKLVGASSDASSSVEIHETYTDPATGTTEMRTVVPVDIAAGQTLEMRPDGYHLMLLGLNKTLVEGETLSLTLRFQNAPDVVIPVTITAPGGTDSSAATTTHDHDAMTAPTTEAPAATEEVTPTPSVDETSAMPSSNDATSGSVTADAPATDAPAADETVE</sequence>
<evidence type="ECO:0000256" key="1">
    <source>
        <dbReference type="SAM" id="MobiDB-lite"/>
    </source>
</evidence>